<dbReference type="InterPro" id="IPR051941">
    <property type="entry name" value="BG_Antigen-Binding_Lectin"/>
</dbReference>
<dbReference type="CTD" id="20208390"/>
<organism evidence="3 4">
    <name type="scientific">Helobdella robusta</name>
    <name type="common">Californian leech</name>
    <dbReference type="NCBI Taxonomy" id="6412"/>
    <lineage>
        <taxon>Eukaryota</taxon>
        <taxon>Metazoa</taxon>
        <taxon>Spiralia</taxon>
        <taxon>Lophotrochozoa</taxon>
        <taxon>Annelida</taxon>
        <taxon>Clitellata</taxon>
        <taxon>Hirudinea</taxon>
        <taxon>Rhynchobdellida</taxon>
        <taxon>Glossiphoniidae</taxon>
        <taxon>Helobdella</taxon>
    </lineage>
</organism>
<feature type="chain" id="PRO_5010980638" description="F5/8 type C domain-containing protein" evidence="1">
    <location>
        <begin position="27"/>
        <end position="255"/>
    </location>
</feature>
<dbReference type="Proteomes" id="UP000015101">
    <property type="component" value="Unassembled WGS sequence"/>
</dbReference>
<evidence type="ECO:0000313" key="2">
    <source>
        <dbReference type="EMBL" id="ESN91179.1"/>
    </source>
</evidence>
<dbReference type="PANTHER" id="PTHR45713:SF6">
    <property type="entry name" value="F5_8 TYPE C DOMAIN-CONTAINING PROTEIN"/>
    <property type="match status" value="1"/>
</dbReference>
<dbReference type="PANTHER" id="PTHR45713">
    <property type="entry name" value="FTP DOMAIN-CONTAINING PROTEIN"/>
    <property type="match status" value="1"/>
</dbReference>
<dbReference type="InterPro" id="IPR008979">
    <property type="entry name" value="Galactose-bd-like_sf"/>
</dbReference>
<evidence type="ECO:0000313" key="3">
    <source>
        <dbReference type="EnsemblMetazoa" id="HelroP182151"/>
    </source>
</evidence>
<dbReference type="Gene3D" id="2.60.120.260">
    <property type="entry name" value="Galactose-binding domain-like"/>
    <property type="match status" value="1"/>
</dbReference>
<feature type="signal peptide" evidence="1">
    <location>
        <begin position="1"/>
        <end position="26"/>
    </location>
</feature>
<keyword evidence="4" id="KW-1185">Reference proteome</keyword>
<dbReference type="GeneID" id="20208390"/>
<sequence length="255" mass="28800">MTDEMYCRNVMKFWLMLCLFIIPADSRTSIATGKQSTSSLPADVCFRSEFGNDGNYLQTRDCYASYRTNDTNGGFWWMVDLGDSYYIDYVVVFTTPGLEFQLSHFIVGLANTLTPVVRNTYEVCGQYQGYILAPGFYQVKCSASLPAYRVIILQQSTPNSGTFGFAEMEVFASDDPGSKIWRKTSKYRLLKTPTASRRTRSVAECVVGCSLLRCYSMNFNVALRACELFQSLKGVAAPYFLTSDSGWDNWKAHRV</sequence>
<name>T1FHU1_HELRO</name>
<reference evidence="3" key="3">
    <citation type="submission" date="2015-06" db="UniProtKB">
        <authorList>
            <consortium name="EnsemblMetazoa"/>
        </authorList>
    </citation>
    <scope>IDENTIFICATION</scope>
</reference>
<dbReference type="AlphaFoldDB" id="T1FHU1"/>
<dbReference type="EMBL" id="KB097710">
    <property type="protein sequence ID" value="ESN91179.1"/>
    <property type="molecule type" value="Genomic_DNA"/>
</dbReference>
<dbReference type="HOGENOM" id="CLU_070429_1_0_1"/>
<dbReference type="EnsemblMetazoa" id="HelroT182151">
    <property type="protein sequence ID" value="HelroP182151"/>
    <property type="gene ID" value="HelroG182151"/>
</dbReference>
<accession>T1FHU1</accession>
<dbReference type="RefSeq" id="XP_009030702.1">
    <property type="nucleotide sequence ID" value="XM_009032454.1"/>
</dbReference>
<dbReference type="SUPFAM" id="SSF49785">
    <property type="entry name" value="Galactose-binding domain-like"/>
    <property type="match status" value="1"/>
</dbReference>
<reference evidence="4" key="1">
    <citation type="submission" date="2012-12" db="EMBL/GenBank/DDBJ databases">
        <authorList>
            <person name="Hellsten U."/>
            <person name="Grimwood J."/>
            <person name="Chapman J.A."/>
            <person name="Shapiro H."/>
            <person name="Aerts A."/>
            <person name="Otillar R.P."/>
            <person name="Terry A.Y."/>
            <person name="Boore J.L."/>
            <person name="Simakov O."/>
            <person name="Marletaz F."/>
            <person name="Cho S.-J."/>
            <person name="Edsinger-Gonzales E."/>
            <person name="Havlak P."/>
            <person name="Kuo D.-H."/>
            <person name="Larsson T."/>
            <person name="Lv J."/>
            <person name="Arendt D."/>
            <person name="Savage R."/>
            <person name="Osoegawa K."/>
            <person name="de Jong P."/>
            <person name="Lindberg D.R."/>
            <person name="Seaver E.C."/>
            <person name="Weisblat D.A."/>
            <person name="Putnam N.H."/>
            <person name="Grigoriev I.V."/>
            <person name="Rokhsar D.S."/>
        </authorList>
    </citation>
    <scope>NUCLEOTIDE SEQUENCE</scope>
</reference>
<evidence type="ECO:0008006" key="5">
    <source>
        <dbReference type="Google" id="ProtNLM"/>
    </source>
</evidence>
<reference evidence="2 4" key="2">
    <citation type="journal article" date="2013" name="Nature">
        <title>Insights into bilaterian evolution from three spiralian genomes.</title>
        <authorList>
            <person name="Simakov O."/>
            <person name="Marletaz F."/>
            <person name="Cho S.J."/>
            <person name="Edsinger-Gonzales E."/>
            <person name="Havlak P."/>
            <person name="Hellsten U."/>
            <person name="Kuo D.H."/>
            <person name="Larsson T."/>
            <person name="Lv J."/>
            <person name="Arendt D."/>
            <person name="Savage R."/>
            <person name="Osoegawa K."/>
            <person name="de Jong P."/>
            <person name="Grimwood J."/>
            <person name="Chapman J.A."/>
            <person name="Shapiro H."/>
            <person name="Aerts A."/>
            <person name="Otillar R.P."/>
            <person name="Terry A.Y."/>
            <person name="Boore J.L."/>
            <person name="Grigoriev I.V."/>
            <person name="Lindberg D.R."/>
            <person name="Seaver E.C."/>
            <person name="Weisblat D.A."/>
            <person name="Putnam N.H."/>
            <person name="Rokhsar D.S."/>
        </authorList>
    </citation>
    <scope>NUCLEOTIDE SEQUENCE</scope>
</reference>
<dbReference type="InParanoid" id="T1FHU1"/>
<gene>
    <name evidence="3" type="primary">20208390</name>
    <name evidence="2" type="ORF">HELRODRAFT_182151</name>
</gene>
<protein>
    <recommendedName>
        <fullName evidence="5">F5/8 type C domain-containing protein</fullName>
    </recommendedName>
</protein>
<evidence type="ECO:0000313" key="4">
    <source>
        <dbReference type="Proteomes" id="UP000015101"/>
    </source>
</evidence>
<proteinExistence type="predicted"/>
<keyword evidence="1" id="KW-0732">Signal</keyword>
<dbReference type="KEGG" id="hro:HELRODRAFT_182151"/>
<dbReference type="EMBL" id="AMQM01008001">
    <property type="status" value="NOT_ANNOTATED_CDS"/>
    <property type="molecule type" value="Genomic_DNA"/>
</dbReference>
<evidence type="ECO:0000256" key="1">
    <source>
        <dbReference type="SAM" id="SignalP"/>
    </source>
</evidence>